<feature type="compositionally biased region" description="Polar residues" evidence="8">
    <location>
        <begin position="554"/>
        <end position="563"/>
    </location>
</feature>
<dbReference type="SUPFAM" id="SSF55347">
    <property type="entry name" value="Glyceraldehyde-3-phosphate dehydrogenase-like, C-terminal domain"/>
    <property type="match status" value="1"/>
</dbReference>
<dbReference type="EC" id="1.1.1.49" evidence="7"/>
<dbReference type="PANTHER" id="PTHR23429:SF0">
    <property type="entry name" value="GLUCOSE-6-PHOSPHATE 1-DEHYDROGENASE"/>
    <property type="match status" value="1"/>
</dbReference>
<protein>
    <recommendedName>
        <fullName evidence="7">Glucose-6-phosphate 1-dehydrogenase</fullName>
        <shortName evidence="7">G6PD</shortName>
        <ecNumber evidence="7">1.1.1.49</ecNumber>
    </recommendedName>
</protein>
<dbReference type="FunCoup" id="S0EVD5">
    <property type="interactions" value="266"/>
</dbReference>
<evidence type="ECO:0000256" key="7">
    <source>
        <dbReference type="HAMAP-Rule" id="MF_00966"/>
    </source>
</evidence>
<evidence type="ECO:0000256" key="4">
    <source>
        <dbReference type="ARBA" id="ARBA00022857"/>
    </source>
</evidence>
<dbReference type="KEGG" id="ccz:CCALI_01933"/>
<dbReference type="PANTHER" id="PTHR23429">
    <property type="entry name" value="GLUCOSE-6-PHOSPHATE 1-DEHYDROGENASE G6PD"/>
    <property type="match status" value="1"/>
</dbReference>
<evidence type="ECO:0000259" key="9">
    <source>
        <dbReference type="Pfam" id="PF00479"/>
    </source>
</evidence>
<dbReference type="InterPro" id="IPR022674">
    <property type="entry name" value="G6P_DH_NAD-bd"/>
</dbReference>
<dbReference type="Proteomes" id="UP000014227">
    <property type="component" value="Chromosome I"/>
</dbReference>
<dbReference type="InParanoid" id="S0EVD5"/>
<evidence type="ECO:0000259" key="10">
    <source>
        <dbReference type="Pfam" id="PF02781"/>
    </source>
</evidence>
<dbReference type="GO" id="GO:0006006">
    <property type="term" value="P:glucose metabolic process"/>
    <property type="evidence" value="ECO:0007669"/>
    <property type="project" value="UniProtKB-KW"/>
</dbReference>
<dbReference type="InterPro" id="IPR036291">
    <property type="entry name" value="NAD(P)-bd_dom_sf"/>
</dbReference>
<dbReference type="GO" id="GO:0005829">
    <property type="term" value="C:cytosol"/>
    <property type="evidence" value="ECO:0007669"/>
    <property type="project" value="TreeGrafter"/>
</dbReference>
<dbReference type="STRING" id="454171.CP488_02161"/>
<dbReference type="Gene3D" id="3.30.360.10">
    <property type="entry name" value="Dihydrodipicolinate Reductase, domain 2"/>
    <property type="match status" value="1"/>
</dbReference>
<dbReference type="InterPro" id="IPR022675">
    <property type="entry name" value="G6P_DH_C"/>
</dbReference>
<dbReference type="InterPro" id="IPR019796">
    <property type="entry name" value="G6P_DH_AS"/>
</dbReference>
<keyword evidence="4 7" id="KW-0521">NADP</keyword>
<dbReference type="eggNOG" id="COG0364">
    <property type="taxonomic scope" value="Bacteria"/>
</dbReference>
<dbReference type="PRINTS" id="PR00079">
    <property type="entry name" value="G6PDHDRGNASE"/>
</dbReference>
<comment type="similarity">
    <text evidence="2 7">Belongs to the glucose-6-phosphate dehydrogenase family.</text>
</comment>
<evidence type="ECO:0000256" key="8">
    <source>
        <dbReference type="SAM" id="MobiDB-lite"/>
    </source>
</evidence>
<dbReference type="PATRIC" id="fig|1303518.3.peg.1988"/>
<feature type="domain" description="Glucose-6-phosphate dehydrogenase NAD-binding" evidence="9">
    <location>
        <begin position="36"/>
        <end position="223"/>
    </location>
</feature>
<dbReference type="EMBL" id="HF951689">
    <property type="protein sequence ID" value="CCW35740.1"/>
    <property type="molecule type" value="Genomic_DNA"/>
</dbReference>
<organism evidence="11 12">
    <name type="scientific">Chthonomonas calidirosea (strain DSM 23976 / ICMP 18418 / T49)</name>
    <dbReference type="NCBI Taxonomy" id="1303518"/>
    <lineage>
        <taxon>Bacteria</taxon>
        <taxon>Bacillati</taxon>
        <taxon>Armatimonadota</taxon>
        <taxon>Chthonomonadia</taxon>
        <taxon>Chthonomonadales</taxon>
        <taxon>Chthonomonadaceae</taxon>
        <taxon>Chthonomonas</taxon>
    </lineage>
</organism>
<proteinExistence type="inferred from homology"/>
<feature type="domain" description="Glucose-6-phosphate dehydrogenase C-terminal" evidence="10">
    <location>
        <begin position="225"/>
        <end position="525"/>
    </location>
</feature>
<dbReference type="GO" id="GO:0004345">
    <property type="term" value="F:glucose-6-phosphate dehydrogenase activity"/>
    <property type="evidence" value="ECO:0007669"/>
    <property type="project" value="UniProtKB-UniRule"/>
</dbReference>
<keyword evidence="6 7" id="KW-0119">Carbohydrate metabolism</keyword>
<dbReference type="InterPro" id="IPR001282">
    <property type="entry name" value="G6P_DH"/>
</dbReference>
<dbReference type="NCBIfam" id="NF009492">
    <property type="entry name" value="PRK12853.1-3"/>
    <property type="match status" value="1"/>
</dbReference>
<dbReference type="GO" id="GO:0009051">
    <property type="term" value="P:pentose-phosphate shunt, oxidative branch"/>
    <property type="evidence" value="ECO:0007669"/>
    <property type="project" value="TreeGrafter"/>
</dbReference>
<feature type="region of interest" description="Disordered" evidence="8">
    <location>
        <begin position="535"/>
        <end position="563"/>
    </location>
</feature>
<feature type="binding site" evidence="7">
    <location>
        <position position="381"/>
    </location>
    <ligand>
        <name>substrate</name>
    </ligand>
</feature>
<feature type="binding site" evidence="7">
    <location>
        <position position="376"/>
    </location>
    <ligand>
        <name>substrate</name>
    </ligand>
</feature>
<evidence type="ECO:0000256" key="3">
    <source>
        <dbReference type="ARBA" id="ARBA00022526"/>
    </source>
</evidence>
<dbReference type="PIRSF" id="PIRSF000110">
    <property type="entry name" value="G6PD"/>
    <property type="match status" value="1"/>
</dbReference>
<feature type="binding site" evidence="7">
    <location>
        <position position="218"/>
    </location>
    <ligand>
        <name>substrate</name>
    </ligand>
</feature>
<comment type="caution">
    <text evidence="7">Lacks conserved residue(s) required for the propagation of feature annotation.</text>
</comment>
<evidence type="ECO:0000256" key="2">
    <source>
        <dbReference type="ARBA" id="ARBA00009975"/>
    </source>
</evidence>
<dbReference type="Gene3D" id="3.40.50.720">
    <property type="entry name" value="NAD(P)-binding Rossmann-like Domain"/>
    <property type="match status" value="1"/>
</dbReference>
<dbReference type="Pfam" id="PF02781">
    <property type="entry name" value="G6PD_C"/>
    <property type="match status" value="1"/>
</dbReference>
<dbReference type="NCBIfam" id="TIGR00871">
    <property type="entry name" value="zwf"/>
    <property type="match status" value="1"/>
</dbReference>
<reference evidence="12" key="1">
    <citation type="submission" date="2013-03" db="EMBL/GenBank/DDBJ databases">
        <title>Genome sequence of Chthonomonas calidirosea, the first sequenced genome from the Armatimonadetes phylum (formally candidate division OP10).</title>
        <authorList>
            <person name="Lee K.C.Y."/>
            <person name="Morgan X.C."/>
            <person name="Dunfield P.F."/>
            <person name="Tamas I."/>
            <person name="Houghton K.M."/>
            <person name="Vyssotski M."/>
            <person name="Ryan J.L.J."/>
            <person name="Lagutin K."/>
            <person name="McDonald I.R."/>
            <person name="Stott M.B."/>
        </authorList>
    </citation>
    <scope>NUCLEOTIDE SEQUENCE [LARGE SCALE GENOMIC DNA]</scope>
    <source>
        <strain evidence="12">DSM 23976 / ICMP 18418 / T49</strain>
    </source>
</reference>
<dbReference type="Pfam" id="PF00479">
    <property type="entry name" value="G6PD_N"/>
    <property type="match status" value="1"/>
</dbReference>
<feature type="binding site" evidence="7">
    <location>
        <position position="184"/>
    </location>
    <ligand>
        <name>NADP(+)</name>
        <dbReference type="ChEBI" id="CHEBI:58349"/>
    </ligand>
</feature>
<comment type="function">
    <text evidence="7">Catalyzes the oxidation of glucose 6-phosphate to 6-phosphogluconolactone.</text>
</comment>
<dbReference type="HAMAP" id="MF_00966">
    <property type="entry name" value="G6PD"/>
    <property type="match status" value="1"/>
</dbReference>
<dbReference type="UniPathway" id="UPA00115">
    <property type="reaction ID" value="UER00408"/>
</dbReference>
<dbReference type="AlphaFoldDB" id="S0EVD5"/>
<comment type="catalytic activity">
    <reaction evidence="7">
        <text>D-glucose 6-phosphate + NADP(+) = 6-phospho-D-glucono-1,5-lactone + NADPH + H(+)</text>
        <dbReference type="Rhea" id="RHEA:15841"/>
        <dbReference type="ChEBI" id="CHEBI:15378"/>
        <dbReference type="ChEBI" id="CHEBI:57783"/>
        <dbReference type="ChEBI" id="CHEBI:57955"/>
        <dbReference type="ChEBI" id="CHEBI:58349"/>
        <dbReference type="ChEBI" id="CHEBI:61548"/>
        <dbReference type="EC" id="1.1.1.49"/>
    </reaction>
</comment>
<keyword evidence="3 7" id="KW-0313">Glucose metabolism</keyword>
<keyword evidence="12" id="KW-1185">Reference proteome</keyword>
<dbReference type="HOGENOM" id="CLU_013524_5_0_0"/>
<evidence type="ECO:0000256" key="6">
    <source>
        <dbReference type="ARBA" id="ARBA00023277"/>
    </source>
</evidence>
<name>S0EVD5_CHTCT</name>
<evidence type="ECO:0000256" key="5">
    <source>
        <dbReference type="ARBA" id="ARBA00023002"/>
    </source>
</evidence>
<gene>
    <name evidence="7" type="primary">zwf</name>
    <name evidence="11" type="ORF">CCALI_01933</name>
</gene>
<evidence type="ECO:0000313" key="11">
    <source>
        <dbReference type="EMBL" id="CCW35740.1"/>
    </source>
</evidence>
<comment type="pathway">
    <text evidence="1 7">Carbohydrate degradation; pentose phosphate pathway; D-ribulose 5-phosphate from D-glucose 6-phosphate (oxidative stage): step 1/3.</text>
</comment>
<sequence>MDRPAAQVPSPQDGFNGNVVNARSIMKRPEEPCSFIIFGASGDLTHRKLIPALYNLACDNLLPPEFQVYGFAITPMNDESFRKDMEEAVRNSNEASPFDLRVWHGFAKRLHYITADFEAPEGYKQLQEKITAYVKEKNVPDNRLYYLATSPSFYELIVSKLGEHGLVTPDYASGTQWTRIVVEKPFGHDLHSAQALNASIHKVFKEEQVYRIDHYLGKETVQNILAFRFANSIIEPIWNRRYIDHVQITAAETLGVEHRGAYYEKAGCLRDMVQNHLFQLLSVICMEPPVRYEGTSLRDRKADVLRAVVPINPENLADIAVRGQYGPGFINGQPVVGYRQEPNVNPQSNVETYVALKLFVDNWRWADVPFYLRSGKRLAAKCTEVVIQFKRVPHLFFQLSTEDQIEPNLLIIRIAPDEGIALRFEAKVPGPDMVLRSVQMNFSYSETFKVSPATAYETLLLDAMIGDTTLFNRADQVELSWAIIEPLLEVWSATRPFQPFPNYAAGTWGPAAADALIARDGRAWHNVPVSTAPQKAPQVSVELTGEPIGVRRAQTPQKGQKEE</sequence>
<keyword evidence="5 7" id="KW-0560">Oxidoreductase</keyword>
<dbReference type="GO" id="GO:0050661">
    <property type="term" value="F:NADP binding"/>
    <property type="evidence" value="ECO:0007669"/>
    <property type="project" value="UniProtKB-UniRule"/>
</dbReference>
<dbReference type="PROSITE" id="PS00069">
    <property type="entry name" value="G6P_DEHYDROGENASE"/>
    <property type="match status" value="1"/>
</dbReference>
<feature type="binding site" evidence="7">
    <location>
        <position position="271"/>
    </location>
    <ligand>
        <name>substrate</name>
    </ligand>
</feature>
<evidence type="ECO:0000256" key="1">
    <source>
        <dbReference type="ARBA" id="ARBA00004937"/>
    </source>
</evidence>
<feature type="binding site" evidence="7">
    <location>
        <position position="252"/>
    </location>
    <ligand>
        <name>substrate</name>
    </ligand>
</feature>
<dbReference type="RefSeq" id="WP_016483265.1">
    <property type="nucleotide sequence ID" value="NC_021487.1"/>
</dbReference>
<evidence type="ECO:0000313" key="12">
    <source>
        <dbReference type="Proteomes" id="UP000014227"/>
    </source>
</evidence>
<dbReference type="SUPFAM" id="SSF51735">
    <property type="entry name" value="NAD(P)-binding Rossmann-fold domains"/>
    <property type="match status" value="1"/>
</dbReference>
<accession>S0EVD5</accession>
<feature type="binding site" evidence="7">
    <location>
        <begin position="116"/>
        <end position="117"/>
    </location>
    <ligand>
        <name>NADP(+)</name>
        <dbReference type="ChEBI" id="CHEBI:58349"/>
    </ligand>
</feature>
<feature type="binding site" evidence="7">
    <location>
        <position position="214"/>
    </location>
    <ligand>
        <name>substrate</name>
    </ligand>
</feature>
<feature type="active site" description="Proton acceptor" evidence="7">
    <location>
        <position position="276"/>
    </location>
</feature>